<dbReference type="AlphaFoldDB" id="D2VS61"/>
<dbReference type="GeneID" id="8854717"/>
<dbReference type="Gene3D" id="1.25.40.10">
    <property type="entry name" value="Tetratricopeptide repeat domain"/>
    <property type="match status" value="3"/>
</dbReference>
<sequence>MSLLVFHRNSVKFFKFSLLGSNIKSNKTFSNRISLISKVSFSTFDKKAATELSDKGALAFANKNYEEALKFFLQAKEACISLVVILRVANCYERLNDRRGAFHEYQIIIRFYENSLDETRRAMSSYQECYVMALIGAGRNNYLNSEEAMEYWRKASQFKNIPNHILGNSLIAGLYYQKGKYREAIQYYTKSIQELEGTTEYSDILNASDNYFFKGMSHVSLDEPELAIQDFSRLINEYRDGTNPDSILNDNENRSMAYMNRGLCYCALENFELGFKDLEDSLIECDSDVNIIYAVAQAYYIRYTETGSNELRERSIHFLNKILEIDPKHFKSQQFLMELAKGEHSPNSN</sequence>
<name>D2VS61_NAEGR</name>
<dbReference type="Pfam" id="PF13181">
    <property type="entry name" value="TPR_8"/>
    <property type="match status" value="1"/>
</dbReference>
<proteinExistence type="predicted"/>
<dbReference type="InterPro" id="IPR011990">
    <property type="entry name" value="TPR-like_helical_dom_sf"/>
</dbReference>
<reference evidence="1 2" key="1">
    <citation type="journal article" date="2010" name="Cell">
        <title>The genome of Naegleria gruberi illuminates early eukaryotic versatility.</title>
        <authorList>
            <person name="Fritz-Laylin L.K."/>
            <person name="Prochnik S.E."/>
            <person name="Ginger M.L."/>
            <person name="Dacks J.B."/>
            <person name="Carpenter M.L."/>
            <person name="Field M.C."/>
            <person name="Kuo A."/>
            <person name="Paredez A."/>
            <person name="Chapman J."/>
            <person name="Pham J."/>
            <person name="Shu S."/>
            <person name="Neupane R."/>
            <person name="Cipriano M."/>
            <person name="Mancuso J."/>
            <person name="Tu H."/>
            <person name="Salamov A."/>
            <person name="Lindquist E."/>
            <person name="Shapiro H."/>
            <person name="Lucas S."/>
            <person name="Grigoriev I.V."/>
            <person name="Cande W.Z."/>
            <person name="Fulton C."/>
            <person name="Rokhsar D.S."/>
            <person name="Dawson S.C."/>
        </authorList>
    </citation>
    <scope>NUCLEOTIDE SEQUENCE [LARGE SCALE GENOMIC DNA]</scope>
    <source>
        <strain evidence="1 2">NEG-M</strain>
    </source>
</reference>
<dbReference type="RefSeq" id="XP_002673113.1">
    <property type="nucleotide sequence ID" value="XM_002673067.1"/>
</dbReference>
<gene>
    <name evidence="1" type="ORF">NAEGRDRAFT_71824</name>
</gene>
<dbReference type="PANTHER" id="PTHR46014:SF1">
    <property type="entry name" value="TETRATRICOPEPTIDE REPEAT PROTEIN 1"/>
    <property type="match status" value="1"/>
</dbReference>
<dbReference type="OrthoDB" id="626167at2759"/>
<protein>
    <submittedName>
        <fullName evidence="1">Predicted protein</fullName>
    </submittedName>
</protein>
<dbReference type="SUPFAM" id="SSF48452">
    <property type="entry name" value="TPR-like"/>
    <property type="match status" value="2"/>
</dbReference>
<dbReference type="EMBL" id="GG738893">
    <property type="protein sequence ID" value="EFC40369.1"/>
    <property type="molecule type" value="Genomic_DNA"/>
</dbReference>
<evidence type="ECO:0000313" key="2">
    <source>
        <dbReference type="Proteomes" id="UP000006671"/>
    </source>
</evidence>
<evidence type="ECO:0000313" key="1">
    <source>
        <dbReference type="EMBL" id="EFC40369.1"/>
    </source>
</evidence>
<dbReference type="InterPro" id="IPR019734">
    <property type="entry name" value="TPR_rpt"/>
</dbReference>
<dbReference type="PANTHER" id="PTHR46014">
    <property type="entry name" value="TETRATRICOPEPTIDE REPEAT PROTEIN 1"/>
    <property type="match status" value="1"/>
</dbReference>
<organism evidence="2">
    <name type="scientific">Naegleria gruberi</name>
    <name type="common">Amoeba</name>
    <dbReference type="NCBI Taxonomy" id="5762"/>
    <lineage>
        <taxon>Eukaryota</taxon>
        <taxon>Discoba</taxon>
        <taxon>Heterolobosea</taxon>
        <taxon>Tetramitia</taxon>
        <taxon>Eutetramitia</taxon>
        <taxon>Vahlkampfiidae</taxon>
        <taxon>Naegleria</taxon>
    </lineage>
</organism>
<dbReference type="Proteomes" id="UP000006671">
    <property type="component" value="Unassembled WGS sequence"/>
</dbReference>
<dbReference type="VEuPathDB" id="AmoebaDB:NAEGRDRAFT_71824"/>
<dbReference type="InterPro" id="IPR052769">
    <property type="entry name" value="TPR_domain_protein"/>
</dbReference>
<dbReference type="SMART" id="SM00028">
    <property type="entry name" value="TPR"/>
    <property type="match status" value="5"/>
</dbReference>
<accession>D2VS61</accession>
<keyword evidence="2" id="KW-1185">Reference proteome</keyword>
<dbReference type="InParanoid" id="D2VS61"/>
<dbReference type="KEGG" id="ngr:NAEGRDRAFT_71824"/>